<dbReference type="SMART" id="SM00671">
    <property type="entry name" value="SEL1"/>
    <property type="match status" value="3"/>
</dbReference>
<dbReference type="Proteomes" id="UP001345013">
    <property type="component" value="Unassembled WGS sequence"/>
</dbReference>
<evidence type="ECO:0000313" key="2">
    <source>
        <dbReference type="EMBL" id="KAK5100258.1"/>
    </source>
</evidence>
<dbReference type="PANTHER" id="PTHR43628:SF1">
    <property type="entry name" value="CHITIN SYNTHASE REGULATORY FACTOR 2-RELATED"/>
    <property type="match status" value="1"/>
</dbReference>
<feature type="compositionally biased region" description="Basic and acidic residues" evidence="1">
    <location>
        <begin position="17"/>
        <end position="28"/>
    </location>
</feature>
<feature type="region of interest" description="Disordered" evidence="1">
    <location>
        <begin position="165"/>
        <end position="186"/>
    </location>
</feature>
<dbReference type="Gene3D" id="1.25.40.10">
    <property type="entry name" value="Tetratricopeptide repeat domain"/>
    <property type="match status" value="1"/>
</dbReference>
<dbReference type="Pfam" id="PF08238">
    <property type="entry name" value="Sel1"/>
    <property type="match status" value="3"/>
</dbReference>
<evidence type="ECO:0000313" key="3">
    <source>
        <dbReference type="Proteomes" id="UP001345013"/>
    </source>
</evidence>
<feature type="compositionally biased region" description="Basic and acidic residues" evidence="1">
    <location>
        <begin position="80"/>
        <end position="89"/>
    </location>
</feature>
<dbReference type="InterPro" id="IPR011990">
    <property type="entry name" value="TPR-like_helical_dom_sf"/>
</dbReference>
<feature type="region of interest" description="Disordered" evidence="1">
    <location>
        <begin position="17"/>
        <end position="143"/>
    </location>
</feature>
<name>A0ABR0KN54_9EURO</name>
<dbReference type="SUPFAM" id="SSF81901">
    <property type="entry name" value="HCP-like"/>
    <property type="match status" value="1"/>
</dbReference>
<sequence length="383" mass="42089">MPFRDLLKKKEKIEERINYTEPQQRETLEPVPGFKIVRSDTHTEELLDPPSFSPSDDRLSRQVQSPPSPQRSIGRFRSTSRSDDVDGSPKRLQLHRRLSDRLHLHRDKSRSSSTSSANLPSNLPDIQDAYTDRGDEEEKEARWEQRATILASANKSPSVVASTGESTAQMSQLTLNPTPARPRPTRSISDAASDVNIQNAIRLHEGGQLEEATRMFKQLADGGNVLSEVLYGLSLRHGWGCSKNEAHAFAYLSSAASDSAALEAEALKAGLKKGGAAKGELVLAIFELGNCYRYGWGTSIDKAAARQYYETAANLGDTDAMNEAAWCYLEGFGGKKDKHVPTSRASALYMKRNHATKTMRLDICTLSSPITNNLAANNPGNAT</sequence>
<reference evidence="2 3" key="1">
    <citation type="submission" date="2023-08" db="EMBL/GenBank/DDBJ databases">
        <title>Black Yeasts Isolated from many extreme environments.</title>
        <authorList>
            <person name="Coleine C."/>
            <person name="Stajich J.E."/>
            <person name="Selbmann L."/>
        </authorList>
    </citation>
    <scope>NUCLEOTIDE SEQUENCE [LARGE SCALE GENOMIC DNA]</scope>
    <source>
        <strain evidence="2 3">CCFEE 5885</strain>
    </source>
</reference>
<accession>A0ABR0KN54</accession>
<evidence type="ECO:0008006" key="4">
    <source>
        <dbReference type="Google" id="ProtNLM"/>
    </source>
</evidence>
<keyword evidence="3" id="KW-1185">Reference proteome</keyword>
<protein>
    <recommendedName>
        <fullName evidence="4">HCP-like protein</fullName>
    </recommendedName>
</protein>
<evidence type="ECO:0000256" key="1">
    <source>
        <dbReference type="SAM" id="MobiDB-lite"/>
    </source>
</evidence>
<proteinExistence type="predicted"/>
<dbReference type="InterPro" id="IPR052945">
    <property type="entry name" value="Mitotic_Regulator"/>
</dbReference>
<organism evidence="2 3">
    <name type="scientific">Lithohypha guttulata</name>
    <dbReference type="NCBI Taxonomy" id="1690604"/>
    <lineage>
        <taxon>Eukaryota</taxon>
        <taxon>Fungi</taxon>
        <taxon>Dikarya</taxon>
        <taxon>Ascomycota</taxon>
        <taxon>Pezizomycotina</taxon>
        <taxon>Eurotiomycetes</taxon>
        <taxon>Chaetothyriomycetidae</taxon>
        <taxon>Chaetothyriales</taxon>
        <taxon>Trichomeriaceae</taxon>
        <taxon>Lithohypha</taxon>
    </lineage>
</organism>
<gene>
    <name evidence="2" type="ORF">LTR24_001053</name>
</gene>
<comment type="caution">
    <text evidence="2">The sequence shown here is derived from an EMBL/GenBank/DDBJ whole genome shotgun (WGS) entry which is preliminary data.</text>
</comment>
<dbReference type="InterPro" id="IPR006597">
    <property type="entry name" value="Sel1-like"/>
</dbReference>
<feature type="compositionally biased region" description="Polar residues" evidence="1">
    <location>
        <begin position="165"/>
        <end position="177"/>
    </location>
</feature>
<dbReference type="PANTHER" id="PTHR43628">
    <property type="entry name" value="ACTIVATOR OF C KINASE PROTEIN 1-RELATED"/>
    <property type="match status" value="1"/>
</dbReference>
<dbReference type="EMBL" id="JAVRRG010000007">
    <property type="protein sequence ID" value="KAK5100258.1"/>
    <property type="molecule type" value="Genomic_DNA"/>
</dbReference>